<keyword evidence="11" id="KW-1185">Reference proteome</keyword>
<comment type="subcellular location">
    <subcellularLocation>
        <location evidence="1">Cell membrane</location>
        <topology evidence="1">Multi-pass membrane protein</topology>
    </subcellularLocation>
</comment>
<sequence>MFSLTEVRRPVKWYLLGLMAFVGIVSSLVVLMYNDYFLLGDPVRPNNDDVKYIQSSRLLLNEGVLAYNTKEAPSAFIMPGLPLMLSGFMAVFGQEQGGIVAFRLFQCLQQAFCIYLIFWIGRRIFNTRVALVACTVSALYPPDYFSSGVILSETTFRTLLLLLVCCTILARERRGPALYLLIGFLTAAAAYLKPHASLYPAVLLVMWLRMKVPWPTILKYTLLMGLTYALLLTPWWIRNWVTFHEFILFTNSGGSPFLLGTRIRWQLPPAGFFDTYPQYDPKTIFEGADSTAIRKGLDILRYGFTHEPMKYLYWYTLGRWVELYFHPFYSRPFWPVSRPVMNIAQEVLMYVNMAGILWAVITHRLKLDRLLPLLLALAYFTIIYIPFVAFNRYGYPNITLLILFGSFLLGDLTSRFLRRPHHRPERKEAAAS</sequence>
<evidence type="ECO:0000256" key="7">
    <source>
        <dbReference type="ARBA" id="ARBA00023136"/>
    </source>
</evidence>
<dbReference type="PANTHER" id="PTHR33908">
    <property type="entry name" value="MANNOSYLTRANSFERASE YKCB-RELATED"/>
    <property type="match status" value="1"/>
</dbReference>
<reference evidence="10" key="1">
    <citation type="submission" date="2022-04" db="EMBL/GenBank/DDBJ databases">
        <authorList>
            <person name="Seo M.-J."/>
        </authorList>
    </citation>
    <scope>NUCLEOTIDE SEQUENCE</scope>
    <source>
        <strain evidence="10">MBLB2552</strain>
    </source>
</reference>
<keyword evidence="7 8" id="KW-0472">Membrane</keyword>
<gene>
    <name evidence="10" type="ORF">M0651_13355</name>
</gene>
<dbReference type="PANTHER" id="PTHR33908:SF11">
    <property type="entry name" value="MEMBRANE PROTEIN"/>
    <property type="match status" value="1"/>
</dbReference>
<evidence type="ECO:0000256" key="8">
    <source>
        <dbReference type="SAM" id="Phobius"/>
    </source>
</evidence>
<feature type="transmembrane region" description="Helical" evidence="8">
    <location>
        <begin position="370"/>
        <end position="389"/>
    </location>
</feature>
<dbReference type="GO" id="GO:0016763">
    <property type="term" value="F:pentosyltransferase activity"/>
    <property type="evidence" value="ECO:0007669"/>
    <property type="project" value="TreeGrafter"/>
</dbReference>
<evidence type="ECO:0000256" key="5">
    <source>
        <dbReference type="ARBA" id="ARBA00022692"/>
    </source>
</evidence>
<dbReference type="GO" id="GO:0005886">
    <property type="term" value="C:plasma membrane"/>
    <property type="evidence" value="ECO:0007669"/>
    <property type="project" value="UniProtKB-SubCell"/>
</dbReference>
<dbReference type="InterPro" id="IPR038731">
    <property type="entry name" value="RgtA/B/C-like"/>
</dbReference>
<keyword evidence="4" id="KW-0808">Transferase</keyword>
<comment type="caution">
    <text evidence="10">The sequence shown here is derived from an EMBL/GenBank/DDBJ whole genome shotgun (WGS) entry which is preliminary data.</text>
</comment>
<keyword evidence="5 8" id="KW-0812">Transmembrane</keyword>
<evidence type="ECO:0000256" key="2">
    <source>
        <dbReference type="ARBA" id="ARBA00022475"/>
    </source>
</evidence>
<feature type="transmembrane region" description="Helical" evidence="8">
    <location>
        <begin position="75"/>
        <end position="93"/>
    </location>
</feature>
<evidence type="ECO:0000313" key="10">
    <source>
        <dbReference type="EMBL" id="MCK8488164.1"/>
    </source>
</evidence>
<dbReference type="InterPro" id="IPR050297">
    <property type="entry name" value="LipidA_mod_glycosyltrf_83"/>
</dbReference>
<keyword evidence="6 8" id="KW-1133">Transmembrane helix</keyword>
<dbReference type="EMBL" id="JALPRK010000011">
    <property type="protein sequence ID" value="MCK8488164.1"/>
    <property type="molecule type" value="Genomic_DNA"/>
</dbReference>
<name>A0A9X2BPL2_9BACL</name>
<keyword evidence="2" id="KW-1003">Cell membrane</keyword>
<dbReference type="Pfam" id="PF13231">
    <property type="entry name" value="PMT_2"/>
    <property type="match status" value="1"/>
</dbReference>
<feature type="transmembrane region" description="Helical" evidence="8">
    <location>
        <begin position="12"/>
        <end position="33"/>
    </location>
</feature>
<feature type="domain" description="Glycosyltransferase RgtA/B/C/D-like" evidence="9">
    <location>
        <begin position="79"/>
        <end position="236"/>
    </location>
</feature>
<feature type="transmembrane region" description="Helical" evidence="8">
    <location>
        <begin position="100"/>
        <end position="121"/>
    </location>
</feature>
<proteinExistence type="predicted"/>
<evidence type="ECO:0000313" key="11">
    <source>
        <dbReference type="Proteomes" id="UP001139534"/>
    </source>
</evidence>
<dbReference type="GO" id="GO:0009103">
    <property type="term" value="P:lipopolysaccharide biosynthetic process"/>
    <property type="evidence" value="ECO:0007669"/>
    <property type="project" value="UniProtKB-ARBA"/>
</dbReference>
<feature type="transmembrane region" description="Helical" evidence="8">
    <location>
        <begin position="177"/>
        <end position="197"/>
    </location>
</feature>
<evidence type="ECO:0000256" key="3">
    <source>
        <dbReference type="ARBA" id="ARBA00022676"/>
    </source>
</evidence>
<evidence type="ECO:0000256" key="1">
    <source>
        <dbReference type="ARBA" id="ARBA00004651"/>
    </source>
</evidence>
<organism evidence="10 11">
    <name type="scientific">Paenibacillus mellifer</name>
    <dbReference type="NCBI Taxonomy" id="2937794"/>
    <lineage>
        <taxon>Bacteria</taxon>
        <taxon>Bacillati</taxon>
        <taxon>Bacillota</taxon>
        <taxon>Bacilli</taxon>
        <taxon>Bacillales</taxon>
        <taxon>Paenibacillaceae</taxon>
        <taxon>Paenibacillus</taxon>
    </lineage>
</organism>
<feature type="transmembrane region" description="Helical" evidence="8">
    <location>
        <begin position="311"/>
        <end position="329"/>
    </location>
</feature>
<evidence type="ECO:0000256" key="4">
    <source>
        <dbReference type="ARBA" id="ARBA00022679"/>
    </source>
</evidence>
<dbReference type="RefSeq" id="WP_248552244.1">
    <property type="nucleotide sequence ID" value="NZ_JALPRK010000011.1"/>
</dbReference>
<evidence type="ECO:0000259" key="9">
    <source>
        <dbReference type="Pfam" id="PF13231"/>
    </source>
</evidence>
<protein>
    <submittedName>
        <fullName evidence="10">Glycosyltransferase family 39 protein</fullName>
    </submittedName>
</protein>
<feature type="transmembrane region" description="Helical" evidence="8">
    <location>
        <begin position="341"/>
        <end position="361"/>
    </location>
</feature>
<keyword evidence="3" id="KW-0328">Glycosyltransferase</keyword>
<dbReference type="Proteomes" id="UP001139534">
    <property type="component" value="Unassembled WGS sequence"/>
</dbReference>
<accession>A0A9X2BPL2</accession>
<dbReference type="AlphaFoldDB" id="A0A9X2BPL2"/>
<feature type="transmembrane region" description="Helical" evidence="8">
    <location>
        <begin position="217"/>
        <end position="237"/>
    </location>
</feature>
<feature type="transmembrane region" description="Helical" evidence="8">
    <location>
        <begin position="149"/>
        <end position="170"/>
    </location>
</feature>
<evidence type="ECO:0000256" key="6">
    <source>
        <dbReference type="ARBA" id="ARBA00022989"/>
    </source>
</evidence>
<feature type="transmembrane region" description="Helical" evidence="8">
    <location>
        <begin position="395"/>
        <end position="417"/>
    </location>
</feature>